<keyword evidence="1" id="KW-0472">Membrane</keyword>
<feature type="transmembrane region" description="Helical" evidence="1">
    <location>
        <begin position="135"/>
        <end position="155"/>
    </location>
</feature>
<dbReference type="AlphaFoldDB" id="A0A843WRT8"/>
<sequence length="338" mass="37528">VSSPQVVRLCRPAGWAQRAYRFSFCECNRGWCRVLNATALGVAFWLPPPRGLRLHVCRMSRIGRPADVDHGKATAFSFAFRSRRHISAQALSRYFVYRRGVVLVGLHCSLALLCGCGAAVGPFVRDCETERLVEVLPVMVCPGGGTILVVDPWWYLVLVGVEVDWCSVETSGAMLVLLFLFHSGIGVSSPQVVRLCGPEGWAQRAHRFSIYERDRGWRRILNATALGVAFWLLSWSGHPLHVRRMSCVGRPTDVDHGKATAFSVAFRSRRELGPESLKVPGMGLQLCGLQVWCWLVSTVLWLYCVVVERQLDLSSVTTRLRGSSCVVLSGLDIGIMNQ</sequence>
<dbReference type="EMBL" id="NMUH01005656">
    <property type="protein sequence ID" value="MQM13332.1"/>
    <property type="molecule type" value="Genomic_DNA"/>
</dbReference>
<proteinExistence type="predicted"/>
<comment type="caution">
    <text evidence="2">The sequence shown here is derived from an EMBL/GenBank/DDBJ whole genome shotgun (WGS) entry which is preliminary data.</text>
</comment>
<feature type="transmembrane region" description="Helical" evidence="1">
    <location>
        <begin position="282"/>
        <end position="306"/>
    </location>
</feature>
<accession>A0A843WRT8</accession>
<feature type="transmembrane region" description="Helical" evidence="1">
    <location>
        <begin position="175"/>
        <end position="196"/>
    </location>
</feature>
<reference evidence="2" key="1">
    <citation type="submission" date="2017-07" db="EMBL/GenBank/DDBJ databases">
        <title>Taro Niue Genome Assembly and Annotation.</title>
        <authorList>
            <person name="Atibalentja N."/>
            <person name="Keating K."/>
            <person name="Fields C.J."/>
        </authorList>
    </citation>
    <scope>NUCLEOTIDE SEQUENCE</scope>
    <source>
        <strain evidence="2">Niue_2</strain>
        <tissue evidence="2">Leaf</tissue>
    </source>
</reference>
<keyword evidence="1" id="KW-1133">Transmembrane helix</keyword>
<feature type="transmembrane region" description="Helical" evidence="1">
    <location>
        <begin position="217"/>
        <end position="235"/>
    </location>
</feature>
<name>A0A843WRT8_COLES</name>
<keyword evidence="3" id="KW-1185">Reference proteome</keyword>
<feature type="transmembrane region" description="Helical" evidence="1">
    <location>
        <begin position="101"/>
        <end position="123"/>
    </location>
</feature>
<protein>
    <submittedName>
        <fullName evidence="2">Uncharacterized protein</fullName>
    </submittedName>
</protein>
<keyword evidence="1" id="KW-0812">Transmembrane</keyword>
<organism evidence="2 3">
    <name type="scientific">Colocasia esculenta</name>
    <name type="common">Wild taro</name>
    <name type="synonym">Arum esculentum</name>
    <dbReference type="NCBI Taxonomy" id="4460"/>
    <lineage>
        <taxon>Eukaryota</taxon>
        <taxon>Viridiplantae</taxon>
        <taxon>Streptophyta</taxon>
        <taxon>Embryophyta</taxon>
        <taxon>Tracheophyta</taxon>
        <taxon>Spermatophyta</taxon>
        <taxon>Magnoliopsida</taxon>
        <taxon>Liliopsida</taxon>
        <taxon>Araceae</taxon>
        <taxon>Aroideae</taxon>
        <taxon>Colocasieae</taxon>
        <taxon>Colocasia</taxon>
    </lineage>
</organism>
<evidence type="ECO:0000313" key="2">
    <source>
        <dbReference type="EMBL" id="MQM13332.1"/>
    </source>
</evidence>
<evidence type="ECO:0000256" key="1">
    <source>
        <dbReference type="SAM" id="Phobius"/>
    </source>
</evidence>
<evidence type="ECO:0000313" key="3">
    <source>
        <dbReference type="Proteomes" id="UP000652761"/>
    </source>
</evidence>
<feature type="non-terminal residue" evidence="2">
    <location>
        <position position="1"/>
    </location>
</feature>
<gene>
    <name evidence="2" type="ORF">Taro_046256</name>
</gene>
<dbReference type="Proteomes" id="UP000652761">
    <property type="component" value="Unassembled WGS sequence"/>
</dbReference>